<organism evidence="1 2">
    <name type="scientific">Cribrihabitans marinus</name>
    <dbReference type="NCBI Taxonomy" id="1227549"/>
    <lineage>
        <taxon>Bacteria</taxon>
        <taxon>Pseudomonadati</taxon>
        <taxon>Pseudomonadota</taxon>
        <taxon>Alphaproteobacteria</taxon>
        <taxon>Rhodobacterales</taxon>
        <taxon>Paracoccaceae</taxon>
        <taxon>Cribrihabitans</taxon>
    </lineage>
</organism>
<dbReference type="AlphaFoldDB" id="A0A1H6RC20"/>
<reference evidence="1 2" key="1">
    <citation type="submission" date="2016-10" db="EMBL/GenBank/DDBJ databases">
        <authorList>
            <person name="de Groot N.N."/>
        </authorList>
    </citation>
    <scope>NUCLEOTIDE SEQUENCE [LARGE SCALE GENOMIC DNA]</scope>
    <source>
        <strain evidence="1 2">DSM 29340</strain>
    </source>
</reference>
<gene>
    <name evidence="1" type="ORF">SAMN05444007_101401</name>
</gene>
<keyword evidence="2" id="KW-1185">Reference proteome</keyword>
<dbReference type="Proteomes" id="UP000199379">
    <property type="component" value="Unassembled WGS sequence"/>
</dbReference>
<protein>
    <submittedName>
        <fullName evidence="1">Uncharacterized protein</fullName>
    </submittedName>
</protein>
<dbReference type="STRING" id="1227549.SAMN05444007_101401"/>
<accession>A0A1H6RC20</accession>
<dbReference type="OrthoDB" id="7860232at2"/>
<evidence type="ECO:0000313" key="2">
    <source>
        <dbReference type="Proteomes" id="UP000199379"/>
    </source>
</evidence>
<proteinExistence type="predicted"/>
<dbReference type="EMBL" id="FNYD01000001">
    <property type="protein sequence ID" value="SEI50784.1"/>
    <property type="molecule type" value="Genomic_DNA"/>
</dbReference>
<name>A0A1H6RC20_9RHOB</name>
<sequence>MVNSIVEKAATQQADLGGGGTDILGVFGPQNDLQALVRTPWGRIRTVERGARLQGGRIAAIDAEGVIIQKNGQAYRLKLLN</sequence>
<dbReference type="RefSeq" id="WP_092361992.1">
    <property type="nucleotide sequence ID" value="NZ_BMGV01000001.1"/>
</dbReference>
<evidence type="ECO:0000313" key="1">
    <source>
        <dbReference type="EMBL" id="SEI50784.1"/>
    </source>
</evidence>